<organism evidence="4 5">
    <name type="scientific">Streptomyces gossypii</name>
    <dbReference type="NCBI Taxonomy" id="2883101"/>
    <lineage>
        <taxon>Bacteria</taxon>
        <taxon>Bacillati</taxon>
        <taxon>Actinomycetota</taxon>
        <taxon>Actinomycetes</taxon>
        <taxon>Kitasatosporales</taxon>
        <taxon>Streptomycetaceae</taxon>
        <taxon>Streptomyces</taxon>
    </lineage>
</organism>
<evidence type="ECO:0000256" key="1">
    <source>
        <dbReference type="ARBA" id="ARBA00001946"/>
    </source>
</evidence>
<dbReference type="PROSITE" id="PS00893">
    <property type="entry name" value="NUDIX_BOX"/>
    <property type="match status" value="1"/>
</dbReference>
<dbReference type="EMBL" id="JAJAGO010000004">
    <property type="protein sequence ID" value="MCT2590528.1"/>
    <property type="molecule type" value="Genomic_DNA"/>
</dbReference>
<dbReference type="Pfam" id="PF00293">
    <property type="entry name" value="NUDIX"/>
    <property type="match status" value="1"/>
</dbReference>
<dbReference type="Proteomes" id="UP001156389">
    <property type="component" value="Unassembled WGS sequence"/>
</dbReference>
<evidence type="ECO:0000313" key="5">
    <source>
        <dbReference type="Proteomes" id="UP001156389"/>
    </source>
</evidence>
<protein>
    <submittedName>
        <fullName evidence="4">NUDIX hydrolase</fullName>
    </submittedName>
</protein>
<dbReference type="PANTHER" id="PTHR43046:SF14">
    <property type="entry name" value="MUTT_NUDIX FAMILY PROTEIN"/>
    <property type="match status" value="1"/>
</dbReference>
<evidence type="ECO:0000256" key="2">
    <source>
        <dbReference type="ARBA" id="ARBA00022801"/>
    </source>
</evidence>
<keyword evidence="2 4" id="KW-0378">Hydrolase</keyword>
<comment type="caution">
    <text evidence="4">The sequence shown here is derived from an EMBL/GenBank/DDBJ whole genome shotgun (WGS) entry which is preliminary data.</text>
</comment>
<accession>A0ABT2JRM3</accession>
<dbReference type="PROSITE" id="PS51462">
    <property type="entry name" value="NUDIX"/>
    <property type="match status" value="1"/>
</dbReference>
<proteinExistence type="predicted"/>
<comment type="cofactor">
    <cofactor evidence="1">
        <name>Mg(2+)</name>
        <dbReference type="ChEBI" id="CHEBI:18420"/>
    </cofactor>
</comment>
<keyword evidence="5" id="KW-1185">Reference proteome</keyword>
<dbReference type="GO" id="GO:0016787">
    <property type="term" value="F:hydrolase activity"/>
    <property type="evidence" value="ECO:0007669"/>
    <property type="project" value="UniProtKB-KW"/>
</dbReference>
<dbReference type="InterPro" id="IPR000086">
    <property type="entry name" value="NUDIX_hydrolase_dom"/>
</dbReference>
<evidence type="ECO:0000313" key="4">
    <source>
        <dbReference type="EMBL" id="MCT2590528.1"/>
    </source>
</evidence>
<dbReference type="InterPro" id="IPR015797">
    <property type="entry name" value="NUDIX_hydrolase-like_dom_sf"/>
</dbReference>
<reference evidence="4 5" key="1">
    <citation type="submission" date="2021-10" db="EMBL/GenBank/DDBJ databases">
        <title>Streptomyces gossypii sp. nov., isolated from soil collected from cotton field.</title>
        <authorList>
            <person name="Ge X."/>
            <person name="Chen X."/>
            <person name="Liu W."/>
        </authorList>
    </citation>
    <scope>NUCLEOTIDE SEQUENCE [LARGE SCALE GENOMIC DNA]</scope>
    <source>
        <strain evidence="4 5">N2-109</strain>
    </source>
</reference>
<dbReference type="RefSeq" id="WP_260217814.1">
    <property type="nucleotide sequence ID" value="NZ_JAJAGO010000004.1"/>
</dbReference>
<dbReference type="PANTHER" id="PTHR43046">
    <property type="entry name" value="GDP-MANNOSE MANNOSYL HYDROLASE"/>
    <property type="match status" value="1"/>
</dbReference>
<dbReference type="SUPFAM" id="SSF55811">
    <property type="entry name" value="Nudix"/>
    <property type="match status" value="1"/>
</dbReference>
<sequence>MAHADTSLTSPPPVRIGALALILSTRGEVLMVRPTYKLGGFYQLPGGCAHHNEPAHRAVVREVREETDLLVAPQRLLVHDWIPANPVRGAACGHNFVYFCGTFPHTTPIRLPPPPSDNRQPELDAHQWIAPEDLGPHCAPYQARRVHAALNAHHHGTFAELAEGHPIYQDKE</sequence>
<evidence type="ECO:0000259" key="3">
    <source>
        <dbReference type="PROSITE" id="PS51462"/>
    </source>
</evidence>
<gene>
    <name evidence="4" type="ORF">LHJ74_11510</name>
</gene>
<dbReference type="Gene3D" id="3.90.79.10">
    <property type="entry name" value="Nucleoside Triphosphate Pyrophosphohydrolase"/>
    <property type="match status" value="1"/>
</dbReference>
<name>A0ABT2JRM3_9ACTN</name>
<dbReference type="InterPro" id="IPR020084">
    <property type="entry name" value="NUDIX_hydrolase_CS"/>
</dbReference>
<feature type="domain" description="Nudix hydrolase" evidence="3">
    <location>
        <begin position="13"/>
        <end position="151"/>
    </location>
</feature>